<sequence>MALHSGSVSHFSSSAPRSPDPTERCPQLVGLDWGTCSCRAYLLDAGGQVLDHRCTGRGVLTITTGTAARRTAGRRGDAAGRRRRQLEPRRLGGRPAPEEPGSAPRPTGPGAASTTSPPRRRARGCLAIRHLLTRPAPGQKQTRRRTHEDHVDDDVHRAPALAFPQDRDR</sequence>
<accession>A0A1R1L666</accession>
<dbReference type="AlphaFoldDB" id="A0A1R1L666"/>
<gene>
    <name evidence="2" type="ORF">BKD30_14195</name>
</gene>
<feature type="region of interest" description="Disordered" evidence="1">
    <location>
        <begin position="1"/>
        <end position="23"/>
    </location>
</feature>
<dbReference type="STRING" id="554083.BKD30_14195"/>
<evidence type="ECO:0000313" key="2">
    <source>
        <dbReference type="EMBL" id="OMH23024.1"/>
    </source>
</evidence>
<dbReference type="InterPro" id="IPR042258">
    <property type="entry name" value="DGOK_N"/>
</dbReference>
<feature type="region of interest" description="Disordered" evidence="1">
    <location>
        <begin position="65"/>
        <end position="169"/>
    </location>
</feature>
<dbReference type="EMBL" id="MRDE01000081">
    <property type="protein sequence ID" value="OMH23024.1"/>
    <property type="molecule type" value="Genomic_DNA"/>
</dbReference>
<proteinExistence type="predicted"/>
<keyword evidence="3" id="KW-1185">Reference proteome</keyword>
<dbReference type="Proteomes" id="UP000187085">
    <property type="component" value="Unassembled WGS sequence"/>
</dbReference>
<reference evidence="2 3" key="1">
    <citation type="submission" date="2016-12" db="EMBL/GenBank/DDBJ databases">
        <title>Draft genome of Tersicoccus phoenicis 1P05MA.</title>
        <authorList>
            <person name="Nakajima Y."/>
            <person name="Yoshizawa S."/>
            <person name="Nakamura K."/>
            <person name="Ogura Y."/>
            <person name="Hayashi T."/>
            <person name="Kogure K."/>
        </authorList>
    </citation>
    <scope>NUCLEOTIDE SEQUENCE [LARGE SCALE GENOMIC DNA]</scope>
    <source>
        <strain evidence="2 3">1p05MA</strain>
    </source>
</reference>
<organism evidence="2 3">
    <name type="scientific">Tersicoccus phoenicis</name>
    <dbReference type="NCBI Taxonomy" id="554083"/>
    <lineage>
        <taxon>Bacteria</taxon>
        <taxon>Bacillati</taxon>
        <taxon>Actinomycetota</taxon>
        <taxon>Actinomycetes</taxon>
        <taxon>Micrococcales</taxon>
        <taxon>Micrococcaceae</taxon>
        <taxon>Tersicoccus</taxon>
    </lineage>
</organism>
<feature type="compositionally biased region" description="Basic and acidic residues" evidence="1">
    <location>
        <begin position="74"/>
        <end position="90"/>
    </location>
</feature>
<evidence type="ECO:0000313" key="3">
    <source>
        <dbReference type="Proteomes" id="UP000187085"/>
    </source>
</evidence>
<protein>
    <submittedName>
        <fullName evidence="2">Uncharacterized protein</fullName>
    </submittedName>
</protein>
<comment type="caution">
    <text evidence="2">The sequence shown here is derived from an EMBL/GenBank/DDBJ whole genome shotgun (WGS) entry which is preliminary data.</text>
</comment>
<dbReference type="OrthoDB" id="256574at2"/>
<dbReference type="Gene3D" id="3.30.420.300">
    <property type="entry name" value="2-keto-3-deoxy-galactonokinase, substrate binding domain"/>
    <property type="match status" value="1"/>
</dbReference>
<evidence type="ECO:0000256" key="1">
    <source>
        <dbReference type="SAM" id="MobiDB-lite"/>
    </source>
</evidence>
<feature type="compositionally biased region" description="Basic and acidic residues" evidence="1">
    <location>
        <begin position="146"/>
        <end position="157"/>
    </location>
</feature>
<feature type="compositionally biased region" description="Low complexity" evidence="1">
    <location>
        <begin position="1"/>
        <end position="14"/>
    </location>
</feature>
<name>A0A1R1L666_9MICC</name>